<sequence length="102" mass="11432">MFTTPVPARVCVCKGSNSHDAVRRVRDVYWSTVNRRRFLIGSGVWLAVICNQQRNSGKELALTDRYVVASSSSSAETDQRLRHACVKRLSSHGITPRDNQLS</sequence>
<dbReference type="Proteomes" id="UP001519460">
    <property type="component" value="Unassembled WGS sequence"/>
</dbReference>
<evidence type="ECO:0000313" key="2">
    <source>
        <dbReference type="Proteomes" id="UP001519460"/>
    </source>
</evidence>
<organism evidence="1 2">
    <name type="scientific">Batillaria attramentaria</name>
    <dbReference type="NCBI Taxonomy" id="370345"/>
    <lineage>
        <taxon>Eukaryota</taxon>
        <taxon>Metazoa</taxon>
        <taxon>Spiralia</taxon>
        <taxon>Lophotrochozoa</taxon>
        <taxon>Mollusca</taxon>
        <taxon>Gastropoda</taxon>
        <taxon>Caenogastropoda</taxon>
        <taxon>Sorbeoconcha</taxon>
        <taxon>Cerithioidea</taxon>
        <taxon>Batillariidae</taxon>
        <taxon>Batillaria</taxon>
    </lineage>
</organism>
<evidence type="ECO:0000313" key="1">
    <source>
        <dbReference type="EMBL" id="KAK7477977.1"/>
    </source>
</evidence>
<comment type="caution">
    <text evidence="1">The sequence shown here is derived from an EMBL/GenBank/DDBJ whole genome shotgun (WGS) entry which is preliminary data.</text>
</comment>
<proteinExistence type="predicted"/>
<dbReference type="EMBL" id="JACVVK020000337">
    <property type="protein sequence ID" value="KAK7477977.1"/>
    <property type="molecule type" value="Genomic_DNA"/>
</dbReference>
<reference evidence="1 2" key="1">
    <citation type="journal article" date="2023" name="Sci. Data">
        <title>Genome assembly of the Korean intertidal mud-creeper Batillaria attramentaria.</title>
        <authorList>
            <person name="Patra A.K."/>
            <person name="Ho P.T."/>
            <person name="Jun S."/>
            <person name="Lee S.J."/>
            <person name="Kim Y."/>
            <person name="Won Y.J."/>
        </authorList>
    </citation>
    <scope>NUCLEOTIDE SEQUENCE [LARGE SCALE GENOMIC DNA]</scope>
    <source>
        <strain evidence="1">Wonlab-2016</strain>
    </source>
</reference>
<dbReference type="AlphaFoldDB" id="A0ABD0JTM0"/>
<gene>
    <name evidence="1" type="ORF">BaRGS_00030806</name>
</gene>
<name>A0ABD0JTM0_9CAEN</name>
<accession>A0ABD0JTM0</accession>
<protein>
    <submittedName>
        <fullName evidence="1">Uncharacterized protein</fullName>
    </submittedName>
</protein>
<keyword evidence="2" id="KW-1185">Reference proteome</keyword>